<dbReference type="Proteomes" id="UP000076532">
    <property type="component" value="Unassembled WGS sequence"/>
</dbReference>
<evidence type="ECO:0000313" key="2">
    <source>
        <dbReference type="EMBL" id="KZP07927.1"/>
    </source>
</evidence>
<sequence length="560" mass="61930">MASYPSLLWLVWGSLQCLTWNDRDILTIWRNIDQRMLLAIEIFVVILMPLFVWPIIVACIGTIWNDQWNTFLSNHCSGATLSWLCSWIGSVGYPIDTIPCALVIAAAVAILGLNAAFILYICIAFVMDKLNGNGFLPIYSGVSSPSSPGTGKRWCFCGTWRTPTEREAVVSHCAKYIFRNSVFRKHAFEPTGWAIFRGIIAVYACIGLVISSAYSGYAQFQLHSNIVYTPKDTMLAVAQCTNFERFFGYFSVAAFTADLTSFDDFNSTIKPNANPPPVLSPNESFSSPMPEVWATSGPYPPAVFNLRWTGDYSLVMWASSVFSIGLMNSTQVQMTRPLILAPFKDYTISLIFIRYSRGTSIFHSFIPDIITSVDSGSRSNTSVATFSFNNFCQQILERDLSAPSNFSSVANALSEIGGTLSFIDGLFALIFGRTITAILFGSRIISPFGLLGVVARKSLKRLIHEQYPHMLEDIECGGMAAYVSEVAIDAALMPDKPSSKECSSFPESSFIGEDAGGWDTIELNPRQTGSSASYLRLPYVVEELGDLERNRPVDRSKDNK</sequence>
<dbReference type="EMBL" id="KV417736">
    <property type="protein sequence ID" value="KZP07927.1"/>
    <property type="molecule type" value="Genomic_DNA"/>
</dbReference>
<name>A0A165WUL0_9AGAM</name>
<evidence type="ECO:0000256" key="1">
    <source>
        <dbReference type="SAM" id="Phobius"/>
    </source>
</evidence>
<feature type="transmembrane region" description="Helical" evidence="1">
    <location>
        <begin position="37"/>
        <end position="64"/>
    </location>
</feature>
<gene>
    <name evidence="2" type="ORF">FIBSPDRAFT_939257</name>
</gene>
<keyword evidence="1" id="KW-0812">Transmembrane</keyword>
<keyword evidence="1" id="KW-1133">Transmembrane helix</keyword>
<dbReference type="AlphaFoldDB" id="A0A165WUL0"/>
<proteinExistence type="predicted"/>
<dbReference type="OrthoDB" id="3227921at2759"/>
<protein>
    <submittedName>
        <fullName evidence="2">Uncharacterized protein</fullName>
    </submittedName>
</protein>
<keyword evidence="1" id="KW-0472">Membrane</keyword>
<feature type="transmembrane region" description="Helical" evidence="1">
    <location>
        <begin position="101"/>
        <end position="126"/>
    </location>
</feature>
<keyword evidence="3" id="KW-1185">Reference proteome</keyword>
<evidence type="ECO:0000313" key="3">
    <source>
        <dbReference type="Proteomes" id="UP000076532"/>
    </source>
</evidence>
<accession>A0A165WUL0</accession>
<feature type="transmembrane region" description="Helical" evidence="1">
    <location>
        <begin position="76"/>
        <end position="95"/>
    </location>
</feature>
<feature type="transmembrane region" description="Helical" evidence="1">
    <location>
        <begin position="194"/>
        <end position="217"/>
    </location>
</feature>
<organism evidence="2 3">
    <name type="scientific">Athelia psychrophila</name>
    <dbReference type="NCBI Taxonomy" id="1759441"/>
    <lineage>
        <taxon>Eukaryota</taxon>
        <taxon>Fungi</taxon>
        <taxon>Dikarya</taxon>
        <taxon>Basidiomycota</taxon>
        <taxon>Agaricomycotina</taxon>
        <taxon>Agaricomycetes</taxon>
        <taxon>Agaricomycetidae</taxon>
        <taxon>Atheliales</taxon>
        <taxon>Atheliaceae</taxon>
        <taxon>Athelia</taxon>
    </lineage>
</organism>
<reference evidence="2 3" key="1">
    <citation type="journal article" date="2016" name="Mol. Biol. Evol.">
        <title>Comparative Genomics of Early-Diverging Mushroom-Forming Fungi Provides Insights into the Origins of Lignocellulose Decay Capabilities.</title>
        <authorList>
            <person name="Nagy L.G."/>
            <person name="Riley R."/>
            <person name="Tritt A."/>
            <person name="Adam C."/>
            <person name="Daum C."/>
            <person name="Floudas D."/>
            <person name="Sun H."/>
            <person name="Yadav J.S."/>
            <person name="Pangilinan J."/>
            <person name="Larsson K.H."/>
            <person name="Matsuura K."/>
            <person name="Barry K."/>
            <person name="Labutti K."/>
            <person name="Kuo R."/>
            <person name="Ohm R.A."/>
            <person name="Bhattacharya S.S."/>
            <person name="Shirouzu T."/>
            <person name="Yoshinaga Y."/>
            <person name="Martin F.M."/>
            <person name="Grigoriev I.V."/>
            <person name="Hibbett D.S."/>
        </authorList>
    </citation>
    <scope>NUCLEOTIDE SEQUENCE [LARGE SCALE GENOMIC DNA]</scope>
    <source>
        <strain evidence="2 3">CBS 109695</strain>
    </source>
</reference>